<dbReference type="InterPro" id="IPR013937">
    <property type="entry name" value="Sorting_nexin_C"/>
</dbReference>
<feature type="compositionally biased region" description="Basic and acidic residues" evidence="2">
    <location>
        <begin position="871"/>
        <end position="884"/>
    </location>
</feature>
<sequence>MPKVLLEKSHSIFLTVSTIAITVLITAIWPQTLHYLFWAVKLVLGTVLSLVLFNIIVLYIYVKYFVSPSQSNRRKQRQRDFRPFKFAHVSTWPQRQQQRLQDNTIEVPLPIAPESEEISEAFEELISYVLRDFIDYWFAYVAGPMEVSFRKSVDKIIRSAALALKQRIQEADLFGILVNRLVPLVTAHISEFRAAEISLRGKSLERSLTQSDELDLLLASQFRGGKLHSALTTAAMTTKPTEVVHLRQIVERVLPYVLDKKELDSGPVSVIVRELVSCAVLQPVMNMIAEPDFWNQTIDSYLGKAIREQKMVRKLREVLNRHSTDLDEVVEELADGDSRSALPSGKPRRPSLMQMNSLSSMFGDQWEDEVDTGKQRGFGSIKMGRRTFQDFLRMIEEEKNLLELKRVRNDIVTQIRKKRALIHDRDPEEIIDGEKVDDVIVYLNRLSVAKKRVDKRIAVLTGENYDGRKGSRSQFFSSSSSRRKPSESNATQPFGFNLYDILTNTAGLSYFMEFMDRRGDMMKLQFWLIIEGFKNSEMAGARDDSTFLQDVRMVYDMYLSESAPHRLPISAQLSVDLNKAIEAAQRCVDDREEGNVYTLVQEMRQRLYQIQQHIFWQLEKEHFPYFKRSDLYFKYLATTPNSAPDTIPERRSLDEATFFRQQSSSDTFNENINKTNDNNDTPRRQISQTSSSGSTAPSGEKAVLESRPLERTASASLAKKKPWDITEATPKADSDTEVSGPKKKRSEKALNKPPVNRTRGHVRAISETAHTSSGMGRFLNLGKMVGSANEWWHTHDYLQRTKNRPNVDETDTNDDDNKHGIIQSPEDTADELTEEEEEEDHEDESAPRPTRQLVRSNTVEAVEAELQSIIDGHDAVDDPSDSKAGRRKSAPPSPRKKQLPQQQPPFLLYGPQGTKSTMALPVQNDYALPSWTSSGGSNTIGEVAHDRFDDTHSSSSSLSKKTAPLPTSKNDDEDPVVVDKEEETSNVHLAPPGDLMLAVKVEKLSEEMEKLMQQEAIVDALIKKAEAKNKVDELRILKKSKNMFRRELQQIKYQKSQYELQESENVLVPERTKISITSSTIGSDSYGEFALYVIEIQQLGVDGNYGSGWIVARRYSEFFALHQKLKAHHSVVKLLEFPSKWPLLRLQRSFVEARRTNLERYLRRLLEDQDICKSEELRAFLSQQNVYVPGPEHDTGESSEFGFFTSIPHSSKKRKQRQGVVSAASSTAASSELLKQQLQPSSSSSTIGSGLHRSISDNLQQDQRAKTSASSTGFMKHIYKTVAEGIDDLFVGPSMLDLITQRMGEQVMDFIQESDDSNGEQRVEQTEEAAAAAAAAAAAVTSDPEFSDTLKNSPEGITKFTEPLCDLFIEMFELKEKNNWLRRQAVVIILQQILGGTIERKLRETVHFLETEPMIVFYLRKVTDSLWPDGQTLTFKEPRRPEEKQHTKEAANRKLSTWLPDLLGQMVGRQNARRGARRLFSVLQNKRLNQDLAYTLFDEIISALFPEIDTSFSTCKA</sequence>
<feature type="transmembrane region" description="Helical" evidence="3">
    <location>
        <begin position="12"/>
        <end position="30"/>
    </location>
</feature>
<keyword evidence="3" id="KW-1133">Transmembrane helix</keyword>
<dbReference type="Pfam" id="PF00615">
    <property type="entry name" value="RGS"/>
    <property type="match status" value="1"/>
</dbReference>
<feature type="compositionally biased region" description="Low complexity" evidence="2">
    <location>
        <begin position="669"/>
        <end position="679"/>
    </location>
</feature>
<reference evidence="7" key="1">
    <citation type="journal article" date="2022" name="IScience">
        <title>Evolution of zygomycete secretomes and the origins of terrestrial fungal ecologies.</title>
        <authorList>
            <person name="Chang Y."/>
            <person name="Wang Y."/>
            <person name="Mondo S."/>
            <person name="Ahrendt S."/>
            <person name="Andreopoulos W."/>
            <person name="Barry K."/>
            <person name="Beard J."/>
            <person name="Benny G.L."/>
            <person name="Blankenship S."/>
            <person name="Bonito G."/>
            <person name="Cuomo C."/>
            <person name="Desiro A."/>
            <person name="Gervers K.A."/>
            <person name="Hundley H."/>
            <person name="Kuo A."/>
            <person name="LaButti K."/>
            <person name="Lang B.F."/>
            <person name="Lipzen A."/>
            <person name="O'Donnell K."/>
            <person name="Pangilinan J."/>
            <person name="Reynolds N."/>
            <person name="Sandor L."/>
            <person name="Smith M.E."/>
            <person name="Tsang A."/>
            <person name="Grigoriev I.V."/>
            <person name="Stajich J.E."/>
            <person name="Spatafora J.W."/>
        </authorList>
    </citation>
    <scope>NUCLEOTIDE SEQUENCE</scope>
    <source>
        <strain evidence="7">RSA 2281</strain>
    </source>
</reference>
<feature type="region of interest" description="Disordered" evidence="2">
    <location>
        <begin position="938"/>
        <end position="974"/>
    </location>
</feature>
<feature type="compositionally biased region" description="Basic and acidic residues" evidence="2">
    <location>
        <begin position="943"/>
        <end position="952"/>
    </location>
</feature>
<dbReference type="Pfam" id="PF02194">
    <property type="entry name" value="PXA"/>
    <property type="match status" value="1"/>
</dbReference>
<dbReference type="SMART" id="SM00313">
    <property type="entry name" value="PXA"/>
    <property type="match status" value="1"/>
</dbReference>
<organism evidence="7 8">
    <name type="scientific">Phascolomyces articulosus</name>
    <dbReference type="NCBI Taxonomy" id="60185"/>
    <lineage>
        <taxon>Eukaryota</taxon>
        <taxon>Fungi</taxon>
        <taxon>Fungi incertae sedis</taxon>
        <taxon>Mucoromycota</taxon>
        <taxon>Mucoromycotina</taxon>
        <taxon>Mucoromycetes</taxon>
        <taxon>Mucorales</taxon>
        <taxon>Lichtheimiaceae</taxon>
        <taxon>Phascolomyces</taxon>
    </lineage>
</organism>
<evidence type="ECO:0000256" key="2">
    <source>
        <dbReference type="SAM" id="MobiDB-lite"/>
    </source>
</evidence>
<feature type="domain" description="RGS" evidence="4">
    <location>
        <begin position="497"/>
        <end position="636"/>
    </location>
</feature>
<feature type="compositionally biased region" description="Low complexity" evidence="2">
    <location>
        <begin position="1232"/>
        <end position="1245"/>
    </location>
</feature>
<dbReference type="SUPFAM" id="SSF48097">
    <property type="entry name" value="Regulator of G-protein signaling, RGS"/>
    <property type="match status" value="1"/>
</dbReference>
<feature type="compositionally biased region" description="Low complexity" evidence="2">
    <location>
        <begin position="899"/>
        <end position="912"/>
    </location>
</feature>
<dbReference type="Proteomes" id="UP001209540">
    <property type="component" value="Unassembled WGS sequence"/>
</dbReference>
<comment type="similarity">
    <text evidence="1">Belongs to the sorting nexin family.</text>
</comment>
<keyword evidence="3" id="KW-0472">Membrane</keyword>
<dbReference type="InterPro" id="IPR044926">
    <property type="entry name" value="RGS_subdomain_2"/>
</dbReference>
<feature type="domain" description="PXA" evidence="6">
    <location>
        <begin position="115"/>
        <end position="306"/>
    </location>
</feature>
<feature type="region of interest" description="Disordered" evidence="2">
    <location>
        <begin position="802"/>
        <end position="915"/>
    </location>
</feature>
<dbReference type="GO" id="GO:0035091">
    <property type="term" value="F:phosphatidylinositol binding"/>
    <property type="evidence" value="ECO:0007669"/>
    <property type="project" value="InterPro"/>
</dbReference>
<evidence type="ECO:0000256" key="3">
    <source>
        <dbReference type="SAM" id="Phobius"/>
    </source>
</evidence>
<dbReference type="SMART" id="SM00315">
    <property type="entry name" value="RGS"/>
    <property type="match status" value="1"/>
</dbReference>
<dbReference type="PROSITE" id="PS51207">
    <property type="entry name" value="PXA"/>
    <property type="match status" value="1"/>
</dbReference>
<feature type="domain" description="PX" evidence="5">
    <location>
        <begin position="1070"/>
        <end position="1188"/>
    </location>
</feature>
<dbReference type="InterPro" id="IPR003114">
    <property type="entry name" value="Phox_assoc"/>
</dbReference>
<evidence type="ECO:0000313" key="7">
    <source>
        <dbReference type="EMBL" id="KAI9266849.1"/>
    </source>
</evidence>
<dbReference type="InterPro" id="IPR036305">
    <property type="entry name" value="RGS_sf"/>
</dbReference>
<dbReference type="InterPro" id="IPR016137">
    <property type="entry name" value="RGS"/>
</dbReference>
<evidence type="ECO:0000313" key="8">
    <source>
        <dbReference type="Proteomes" id="UP001209540"/>
    </source>
</evidence>
<dbReference type="SUPFAM" id="SSF140125">
    <property type="entry name" value="Rabenosyn-5 Rab-binding domain-like"/>
    <property type="match status" value="1"/>
</dbReference>
<dbReference type="Gene3D" id="3.30.1520.10">
    <property type="entry name" value="Phox-like domain"/>
    <property type="match status" value="1"/>
</dbReference>
<feature type="region of interest" description="Disordered" evidence="2">
    <location>
        <begin position="660"/>
        <end position="770"/>
    </location>
</feature>
<dbReference type="InterPro" id="IPR001683">
    <property type="entry name" value="PX_dom"/>
</dbReference>
<dbReference type="PROSITE" id="PS50132">
    <property type="entry name" value="RGS"/>
    <property type="match status" value="1"/>
</dbReference>
<feature type="transmembrane region" description="Helical" evidence="3">
    <location>
        <begin position="42"/>
        <end position="62"/>
    </location>
</feature>
<keyword evidence="3" id="KW-0812">Transmembrane</keyword>
<feature type="compositionally biased region" description="Basic residues" evidence="2">
    <location>
        <begin position="885"/>
        <end position="898"/>
    </location>
</feature>
<dbReference type="EMBL" id="JAIXMP010000010">
    <property type="protein sequence ID" value="KAI9266849.1"/>
    <property type="molecule type" value="Genomic_DNA"/>
</dbReference>
<name>A0AAD5K3D3_9FUNG</name>
<dbReference type="SMART" id="SM00312">
    <property type="entry name" value="PX"/>
    <property type="match status" value="1"/>
</dbReference>
<dbReference type="PANTHER" id="PTHR22775">
    <property type="entry name" value="SORTING NEXIN"/>
    <property type="match status" value="1"/>
</dbReference>
<feature type="region of interest" description="Disordered" evidence="2">
    <location>
        <begin position="1232"/>
        <end position="1270"/>
    </location>
</feature>
<accession>A0AAD5K3D3</accession>
<comment type="caution">
    <text evidence="7">The sequence shown here is derived from an EMBL/GenBank/DDBJ whole genome shotgun (WGS) entry which is preliminary data.</text>
</comment>
<dbReference type="SUPFAM" id="SSF64268">
    <property type="entry name" value="PX domain"/>
    <property type="match status" value="1"/>
</dbReference>
<gene>
    <name evidence="7" type="ORF">BDA99DRAFT_604138</name>
</gene>
<reference evidence="7" key="2">
    <citation type="submission" date="2023-02" db="EMBL/GenBank/DDBJ databases">
        <authorList>
            <consortium name="DOE Joint Genome Institute"/>
            <person name="Mondo S.J."/>
            <person name="Chang Y."/>
            <person name="Wang Y."/>
            <person name="Ahrendt S."/>
            <person name="Andreopoulos W."/>
            <person name="Barry K."/>
            <person name="Beard J."/>
            <person name="Benny G.L."/>
            <person name="Blankenship S."/>
            <person name="Bonito G."/>
            <person name="Cuomo C."/>
            <person name="Desiro A."/>
            <person name="Gervers K.A."/>
            <person name="Hundley H."/>
            <person name="Kuo A."/>
            <person name="LaButti K."/>
            <person name="Lang B.F."/>
            <person name="Lipzen A."/>
            <person name="O'Donnell K."/>
            <person name="Pangilinan J."/>
            <person name="Reynolds N."/>
            <person name="Sandor L."/>
            <person name="Smith M.W."/>
            <person name="Tsang A."/>
            <person name="Grigoriev I.V."/>
            <person name="Stajich J.E."/>
            <person name="Spatafora J.W."/>
        </authorList>
    </citation>
    <scope>NUCLEOTIDE SEQUENCE</scope>
    <source>
        <strain evidence="7">RSA 2281</strain>
    </source>
</reference>
<feature type="compositionally biased region" description="Polar residues" evidence="2">
    <location>
        <begin position="1256"/>
        <end position="1270"/>
    </location>
</feature>
<dbReference type="Pfam" id="PF00787">
    <property type="entry name" value="PX"/>
    <property type="match status" value="1"/>
</dbReference>
<evidence type="ECO:0000259" key="5">
    <source>
        <dbReference type="PROSITE" id="PS50195"/>
    </source>
</evidence>
<dbReference type="PROSITE" id="PS50195">
    <property type="entry name" value="PX"/>
    <property type="match status" value="1"/>
</dbReference>
<proteinExistence type="inferred from homology"/>
<evidence type="ECO:0000259" key="6">
    <source>
        <dbReference type="PROSITE" id="PS51207"/>
    </source>
</evidence>
<keyword evidence="8" id="KW-1185">Reference proteome</keyword>
<feature type="region of interest" description="Disordered" evidence="2">
    <location>
        <begin position="469"/>
        <end position="489"/>
    </location>
</feature>
<dbReference type="Gene3D" id="1.10.167.10">
    <property type="entry name" value="Regulator of G-protein Signalling 4, domain 2"/>
    <property type="match status" value="1"/>
</dbReference>
<dbReference type="PANTHER" id="PTHR22775:SF3">
    <property type="entry name" value="SORTING NEXIN-13"/>
    <property type="match status" value="1"/>
</dbReference>
<dbReference type="InterPro" id="IPR036871">
    <property type="entry name" value="PX_dom_sf"/>
</dbReference>
<evidence type="ECO:0000259" key="4">
    <source>
        <dbReference type="PROSITE" id="PS50132"/>
    </source>
</evidence>
<feature type="compositionally biased region" description="Low complexity" evidence="2">
    <location>
        <begin position="687"/>
        <end position="699"/>
    </location>
</feature>
<protein>
    <submittedName>
        <fullName evidence="7">PXA domain-containing protein</fullName>
    </submittedName>
</protein>
<dbReference type="Pfam" id="PF08628">
    <property type="entry name" value="Nexin_C"/>
    <property type="match status" value="1"/>
</dbReference>
<evidence type="ECO:0000256" key="1">
    <source>
        <dbReference type="ARBA" id="ARBA00010883"/>
    </source>
</evidence>
<feature type="compositionally biased region" description="Acidic residues" evidence="2">
    <location>
        <begin position="827"/>
        <end position="843"/>
    </location>
</feature>
<dbReference type="InterPro" id="IPR036531">
    <property type="entry name" value="Rbsn_Rab-bd_sf"/>
</dbReference>